<evidence type="ECO:0000313" key="1">
    <source>
        <dbReference type="EMBL" id="GHI77840.1"/>
    </source>
</evidence>
<proteinExistence type="predicted"/>
<organism evidence="1 2">
    <name type="scientific">Streptomyces spororaveus</name>
    <dbReference type="NCBI Taxonomy" id="284039"/>
    <lineage>
        <taxon>Bacteria</taxon>
        <taxon>Bacillati</taxon>
        <taxon>Actinomycetota</taxon>
        <taxon>Actinomycetes</taxon>
        <taxon>Kitasatosporales</taxon>
        <taxon>Streptomycetaceae</taxon>
        <taxon>Streptomyces</taxon>
    </lineage>
</organism>
<dbReference type="Proteomes" id="UP000608522">
    <property type="component" value="Unassembled WGS sequence"/>
</dbReference>
<gene>
    <name evidence="1" type="ORF">Sspor_34010</name>
</gene>
<keyword evidence="2" id="KW-1185">Reference proteome</keyword>
<dbReference type="EMBL" id="BNED01000005">
    <property type="protein sequence ID" value="GHI77840.1"/>
    <property type="molecule type" value="Genomic_DNA"/>
</dbReference>
<comment type="caution">
    <text evidence="1">The sequence shown here is derived from an EMBL/GenBank/DDBJ whole genome shotgun (WGS) entry which is preliminary data.</text>
</comment>
<reference evidence="2" key="1">
    <citation type="submission" date="2023-07" db="EMBL/GenBank/DDBJ databases">
        <title>Whole genome shotgun sequence of Streptomyces spororaveus NBRC 15456.</title>
        <authorList>
            <person name="Komaki H."/>
            <person name="Tamura T."/>
        </authorList>
    </citation>
    <scope>NUCLEOTIDE SEQUENCE [LARGE SCALE GENOMIC DNA]</scope>
    <source>
        <strain evidence="2">NBRC 15456</strain>
    </source>
</reference>
<name>A0ABQ3TBP9_9ACTN</name>
<evidence type="ECO:0000313" key="2">
    <source>
        <dbReference type="Proteomes" id="UP000608522"/>
    </source>
</evidence>
<sequence length="86" mass="9165">MATAPTASAGIRCTTEIVGSEAVAHCMANDDPNAVYSKYRVVATCLMGNNAGTFTRVGSWVYVGEGNTSRTTCGSRILRVDFEVQR</sequence>
<protein>
    <submittedName>
        <fullName evidence="1">Uncharacterized protein</fullName>
    </submittedName>
</protein>
<accession>A0ABQ3TBP9</accession>